<dbReference type="Ensembl" id="ENSGWIT00000025835.1">
    <property type="protein sequence ID" value="ENSGWIP00000023588.1"/>
    <property type="gene ID" value="ENSGWIG00000012584.1"/>
</dbReference>
<reference evidence="1" key="2">
    <citation type="submission" date="2025-08" db="UniProtKB">
        <authorList>
            <consortium name="Ensembl"/>
        </authorList>
    </citation>
    <scope>IDENTIFICATION</scope>
</reference>
<proteinExistence type="predicted"/>
<accession>A0A8C5G995</accession>
<reference evidence="1" key="3">
    <citation type="submission" date="2025-09" db="UniProtKB">
        <authorList>
            <consortium name="Ensembl"/>
        </authorList>
    </citation>
    <scope>IDENTIFICATION</scope>
</reference>
<organism evidence="1 2">
    <name type="scientific">Gouania willdenowi</name>
    <name type="common">Blunt-snouted clingfish</name>
    <name type="synonym">Lepadogaster willdenowi</name>
    <dbReference type="NCBI Taxonomy" id="441366"/>
    <lineage>
        <taxon>Eukaryota</taxon>
        <taxon>Metazoa</taxon>
        <taxon>Chordata</taxon>
        <taxon>Craniata</taxon>
        <taxon>Vertebrata</taxon>
        <taxon>Euteleostomi</taxon>
        <taxon>Actinopterygii</taxon>
        <taxon>Neopterygii</taxon>
        <taxon>Teleostei</taxon>
        <taxon>Neoteleostei</taxon>
        <taxon>Acanthomorphata</taxon>
        <taxon>Ovalentaria</taxon>
        <taxon>Blenniimorphae</taxon>
        <taxon>Blenniiformes</taxon>
        <taxon>Gobiesocoidei</taxon>
        <taxon>Gobiesocidae</taxon>
        <taxon>Gobiesocinae</taxon>
        <taxon>Gouania</taxon>
    </lineage>
</organism>
<reference evidence="1" key="1">
    <citation type="submission" date="2020-06" db="EMBL/GenBank/DDBJ databases">
        <authorList>
            <consortium name="Wellcome Sanger Institute Data Sharing"/>
        </authorList>
    </citation>
    <scope>NUCLEOTIDE SEQUENCE [LARGE SCALE GENOMIC DNA]</scope>
</reference>
<dbReference type="Proteomes" id="UP000694680">
    <property type="component" value="Chromosome 16"/>
</dbReference>
<protein>
    <submittedName>
        <fullName evidence="1">Uncharacterized protein</fullName>
    </submittedName>
</protein>
<dbReference type="AlphaFoldDB" id="A0A8C5G995"/>
<sequence length="87" mass="10148">MQNVTQPMSHTLPYIACTFKLFCASYRETKEKIQGYGELAQGYADAFYEDHIQPVTDTYVEWVSSLKDSMWEKIQSNMENYMPFTGN</sequence>
<name>A0A8C5G995_GOUWI</name>
<evidence type="ECO:0000313" key="1">
    <source>
        <dbReference type="Ensembl" id="ENSGWIP00000023588.1"/>
    </source>
</evidence>
<evidence type="ECO:0000313" key="2">
    <source>
        <dbReference type="Proteomes" id="UP000694680"/>
    </source>
</evidence>
<keyword evidence="2" id="KW-1185">Reference proteome</keyword>